<feature type="transmembrane region" description="Helical" evidence="7">
    <location>
        <begin position="320"/>
        <end position="338"/>
    </location>
</feature>
<dbReference type="OrthoDB" id="15513at2157"/>
<dbReference type="STRING" id="519442.Huta_1980"/>
<reference evidence="8 9" key="1">
    <citation type="journal article" date="2009" name="Stand. Genomic Sci.">
        <title>Complete genome sequence of Halorhabdus utahensis type strain (AX-2).</title>
        <authorList>
            <person name="Anderson I."/>
            <person name="Tindall B.J."/>
            <person name="Pomrenke H."/>
            <person name="Goker M."/>
            <person name="Lapidus A."/>
            <person name="Nolan M."/>
            <person name="Copeland A."/>
            <person name="Glavina Del Rio T."/>
            <person name="Chen F."/>
            <person name="Tice H."/>
            <person name="Cheng J.F."/>
            <person name="Lucas S."/>
            <person name="Chertkov O."/>
            <person name="Bruce D."/>
            <person name="Brettin T."/>
            <person name="Detter J.C."/>
            <person name="Han C."/>
            <person name="Goodwin L."/>
            <person name="Land M."/>
            <person name="Hauser L."/>
            <person name="Chang Y.J."/>
            <person name="Jeffries C.D."/>
            <person name="Pitluck S."/>
            <person name="Pati A."/>
            <person name="Mavromatis K."/>
            <person name="Ivanova N."/>
            <person name="Ovchinnikova G."/>
            <person name="Chen A."/>
            <person name="Palaniappan K."/>
            <person name="Chain P."/>
            <person name="Rohde M."/>
            <person name="Bristow J."/>
            <person name="Eisen J.A."/>
            <person name="Markowitz V."/>
            <person name="Hugenholtz P."/>
            <person name="Kyrpides N.C."/>
            <person name="Klenk H.P."/>
        </authorList>
    </citation>
    <scope>NUCLEOTIDE SEQUENCE [LARGE SCALE GENOMIC DNA]</scope>
    <source>
        <strain evidence="9">DSM 12940 / JCM 11049 / AX-2</strain>
    </source>
</reference>
<gene>
    <name evidence="8" type="ordered locus">Huta_1980</name>
</gene>
<evidence type="ECO:0000256" key="6">
    <source>
        <dbReference type="ARBA" id="ARBA00023136"/>
    </source>
</evidence>
<keyword evidence="4 7" id="KW-0812">Transmembrane</keyword>
<proteinExistence type="inferred from homology"/>
<feature type="transmembrane region" description="Helical" evidence="7">
    <location>
        <begin position="40"/>
        <end position="60"/>
    </location>
</feature>
<organism evidence="8 9">
    <name type="scientific">Halorhabdus utahensis (strain DSM 12940 / JCM 11049 / AX-2)</name>
    <dbReference type="NCBI Taxonomy" id="519442"/>
    <lineage>
        <taxon>Archaea</taxon>
        <taxon>Methanobacteriati</taxon>
        <taxon>Methanobacteriota</taxon>
        <taxon>Stenosarchaea group</taxon>
        <taxon>Halobacteria</taxon>
        <taxon>Halobacteriales</taxon>
        <taxon>Haloarculaceae</taxon>
        <taxon>Halorhabdus</taxon>
    </lineage>
</organism>
<dbReference type="HOGENOM" id="CLU_048072_1_0_2"/>
<feature type="transmembrane region" description="Helical" evidence="7">
    <location>
        <begin position="12"/>
        <end position="33"/>
    </location>
</feature>
<dbReference type="eggNOG" id="arCOG00899">
    <property type="taxonomic scope" value="Archaea"/>
</dbReference>
<evidence type="ECO:0000256" key="3">
    <source>
        <dbReference type="ARBA" id="ARBA00022475"/>
    </source>
</evidence>
<dbReference type="GeneID" id="8384274"/>
<evidence type="ECO:0000256" key="1">
    <source>
        <dbReference type="ARBA" id="ARBA00004651"/>
    </source>
</evidence>
<dbReference type="Pfam" id="PF03706">
    <property type="entry name" value="LPG_synthase_TM"/>
    <property type="match status" value="1"/>
</dbReference>
<keyword evidence="9" id="KW-1185">Reference proteome</keyword>
<feature type="transmembrane region" description="Helical" evidence="7">
    <location>
        <begin position="233"/>
        <end position="255"/>
    </location>
</feature>
<name>C7NTF8_HALUD</name>
<keyword evidence="6 7" id="KW-0472">Membrane</keyword>
<evidence type="ECO:0000313" key="9">
    <source>
        <dbReference type="Proteomes" id="UP000002071"/>
    </source>
</evidence>
<evidence type="ECO:0000313" key="8">
    <source>
        <dbReference type="EMBL" id="ACV12148.1"/>
    </source>
</evidence>
<evidence type="ECO:0000256" key="2">
    <source>
        <dbReference type="ARBA" id="ARBA00011061"/>
    </source>
</evidence>
<dbReference type="EMBL" id="CP001687">
    <property type="protein sequence ID" value="ACV12148.1"/>
    <property type="molecule type" value="Genomic_DNA"/>
</dbReference>
<keyword evidence="3" id="KW-1003">Cell membrane</keyword>
<feature type="transmembrane region" description="Helical" evidence="7">
    <location>
        <begin position="261"/>
        <end position="279"/>
    </location>
</feature>
<keyword evidence="5 7" id="KW-1133">Transmembrane helix</keyword>
<dbReference type="NCBIfam" id="TIGR00374">
    <property type="entry name" value="flippase-like domain"/>
    <property type="match status" value="1"/>
</dbReference>
<dbReference type="InterPro" id="IPR022791">
    <property type="entry name" value="L-PG_synthase/AglD"/>
</dbReference>
<feature type="transmembrane region" description="Helical" evidence="7">
    <location>
        <begin position="291"/>
        <end position="314"/>
    </location>
</feature>
<comment type="similarity">
    <text evidence="2">Belongs to the UPF0104 family.</text>
</comment>
<evidence type="ECO:0000256" key="4">
    <source>
        <dbReference type="ARBA" id="ARBA00022692"/>
    </source>
</evidence>
<dbReference type="PANTHER" id="PTHR39087:SF2">
    <property type="entry name" value="UPF0104 MEMBRANE PROTEIN MJ1595"/>
    <property type="match status" value="1"/>
</dbReference>
<evidence type="ECO:0000256" key="7">
    <source>
        <dbReference type="SAM" id="Phobius"/>
    </source>
</evidence>
<evidence type="ECO:0000256" key="5">
    <source>
        <dbReference type="ARBA" id="ARBA00022989"/>
    </source>
</evidence>
<evidence type="ECO:0008006" key="10">
    <source>
        <dbReference type="Google" id="ProtNLM"/>
    </source>
</evidence>
<accession>C7NTF8</accession>
<dbReference type="GO" id="GO:0005886">
    <property type="term" value="C:plasma membrane"/>
    <property type="evidence" value="ECO:0007669"/>
    <property type="project" value="UniProtKB-SubCell"/>
</dbReference>
<protein>
    <recommendedName>
        <fullName evidence="10">TIGR00374 family protein</fullName>
    </recommendedName>
</protein>
<dbReference type="PANTHER" id="PTHR39087">
    <property type="entry name" value="UPF0104 MEMBRANE PROTEIN MJ1595"/>
    <property type="match status" value="1"/>
</dbReference>
<dbReference type="AlphaFoldDB" id="C7NTF8"/>
<sequence length="341" mass="35274">MDGDRKTTLAGFAGALAVLGLLFWAVGIDALVGHLSRARLPLVLAVVTMTVVWLSCWGMSLHTVLGALDSPVPAHTAILVFSSAVFSNAITPFGQAGGEPVAALLVSEAADSEYETGLAAIASVDTLHFVPSIGLATVGLGTFAVESVNLDQNLYFAAAAVGLLAATFLGAALLGWQYRYEIERVVVGVLTPVIRRVSGVLPRVEPPEGNVIEDRIEGFFTAIDRVAGSRRTILLASLYSTAGWLSLSTALWLSLASLGHVVPFVAMLVVVPVASIAAITPLPGGLGGIEAAFIALIVSTTGLAASVAGAGVVIYRLSTYWLTLFIGGTTAAILGERYRSS</sequence>
<feature type="transmembrane region" description="Helical" evidence="7">
    <location>
        <begin position="154"/>
        <end position="176"/>
    </location>
</feature>
<comment type="subcellular location">
    <subcellularLocation>
        <location evidence="1">Cell membrane</location>
        <topology evidence="1">Multi-pass membrane protein</topology>
    </subcellularLocation>
</comment>
<dbReference type="KEGG" id="hut:Huta_1980"/>
<dbReference type="Proteomes" id="UP000002071">
    <property type="component" value="Chromosome"/>
</dbReference>
<dbReference type="RefSeq" id="WP_015789719.1">
    <property type="nucleotide sequence ID" value="NC_013158.1"/>
</dbReference>